<evidence type="ECO:0000313" key="3">
    <source>
        <dbReference type="Proteomes" id="UP000824782"/>
    </source>
</evidence>
<accession>A0AAV6YVK6</accession>
<dbReference type="AlphaFoldDB" id="A0AAV6YVK6"/>
<name>A0AAV6YVK6_ENGPU</name>
<organism evidence="2 3">
    <name type="scientific">Engystomops pustulosus</name>
    <name type="common">Tungara frog</name>
    <name type="synonym">Physalaemus pustulosus</name>
    <dbReference type="NCBI Taxonomy" id="76066"/>
    <lineage>
        <taxon>Eukaryota</taxon>
        <taxon>Metazoa</taxon>
        <taxon>Chordata</taxon>
        <taxon>Craniata</taxon>
        <taxon>Vertebrata</taxon>
        <taxon>Euteleostomi</taxon>
        <taxon>Amphibia</taxon>
        <taxon>Batrachia</taxon>
        <taxon>Anura</taxon>
        <taxon>Neobatrachia</taxon>
        <taxon>Hyloidea</taxon>
        <taxon>Leptodactylidae</taxon>
        <taxon>Leiuperinae</taxon>
        <taxon>Engystomops</taxon>
    </lineage>
</organism>
<comment type="caution">
    <text evidence="2">The sequence shown here is derived from an EMBL/GenBank/DDBJ whole genome shotgun (WGS) entry which is preliminary data.</text>
</comment>
<keyword evidence="3" id="KW-1185">Reference proteome</keyword>
<evidence type="ECO:0000256" key="1">
    <source>
        <dbReference type="SAM" id="MobiDB-lite"/>
    </source>
</evidence>
<dbReference type="EMBL" id="WNYA01024702">
    <property type="protein sequence ID" value="KAG8537998.1"/>
    <property type="molecule type" value="Genomic_DNA"/>
</dbReference>
<proteinExistence type="predicted"/>
<evidence type="ECO:0000313" key="2">
    <source>
        <dbReference type="EMBL" id="KAG8537998.1"/>
    </source>
</evidence>
<gene>
    <name evidence="2" type="ORF">GDO81_023455</name>
</gene>
<feature type="region of interest" description="Disordered" evidence="1">
    <location>
        <begin position="1"/>
        <end position="47"/>
    </location>
</feature>
<reference evidence="2" key="1">
    <citation type="thesis" date="2020" institute="ProQuest LLC" country="789 East Eisenhower Parkway, Ann Arbor, MI, USA">
        <title>Comparative Genomics and Chromosome Evolution.</title>
        <authorList>
            <person name="Mudd A.B."/>
        </authorList>
    </citation>
    <scope>NUCLEOTIDE SEQUENCE</scope>
    <source>
        <strain evidence="2">237g6f4</strain>
        <tissue evidence="2">Blood</tissue>
    </source>
</reference>
<protein>
    <submittedName>
        <fullName evidence="2">Uncharacterized protein</fullName>
    </submittedName>
</protein>
<sequence length="99" mass="10167">MPSIEALSSAPARKGCTGSEGTRGGIEVQGFGGKRQFGPPPPPVTPLTHFPPIDLKALTQGAKCPPCSPRDDAIRHLGGRCPGQGAAEAGQVPYYSASR</sequence>
<dbReference type="Proteomes" id="UP000824782">
    <property type="component" value="Unassembled WGS sequence"/>
</dbReference>